<protein>
    <submittedName>
        <fullName evidence="1">Uncharacterized protein</fullName>
    </submittedName>
</protein>
<dbReference type="Proteomes" id="UP001163255">
    <property type="component" value="Chromosome"/>
</dbReference>
<organism evidence="1 2">
    <name type="scientific">Endozoicomonas euniceicola</name>
    <dbReference type="NCBI Taxonomy" id="1234143"/>
    <lineage>
        <taxon>Bacteria</taxon>
        <taxon>Pseudomonadati</taxon>
        <taxon>Pseudomonadota</taxon>
        <taxon>Gammaproteobacteria</taxon>
        <taxon>Oceanospirillales</taxon>
        <taxon>Endozoicomonadaceae</taxon>
        <taxon>Endozoicomonas</taxon>
    </lineage>
</organism>
<evidence type="ECO:0000313" key="1">
    <source>
        <dbReference type="EMBL" id="UYM16353.1"/>
    </source>
</evidence>
<evidence type="ECO:0000313" key="2">
    <source>
        <dbReference type="Proteomes" id="UP001163255"/>
    </source>
</evidence>
<keyword evidence="2" id="KW-1185">Reference proteome</keyword>
<accession>A0ABY6GU94</accession>
<proteinExistence type="predicted"/>
<dbReference type="EMBL" id="CP103300">
    <property type="protein sequence ID" value="UYM16353.1"/>
    <property type="molecule type" value="Genomic_DNA"/>
</dbReference>
<dbReference type="RefSeq" id="WP_262598652.1">
    <property type="nucleotide sequence ID" value="NZ_CP103300.1"/>
</dbReference>
<sequence length="80" mass="9189">MANIPQKVKKRLTSSVPKFKKILTQAKVRDVNESDTVTIITDMLEEVFGFDKYSEITREFAIRGDYCDLAIKNGRVKVSY</sequence>
<gene>
    <name evidence="1" type="ORF">NX720_26770</name>
</gene>
<reference evidence="1" key="1">
    <citation type="submission" date="2022-10" db="EMBL/GenBank/DDBJ databases">
        <title>Completed Genome Sequence of two octocoral isolated bacterium, Endozoicomonas euniceicola EF212T and Endozoicomonas gorgoniicola PS125T.</title>
        <authorList>
            <person name="Chiou Y.-J."/>
            <person name="Chen Y.-H."/>
        </authorList>
    </citation>
    <scope>NUCLEOTIDE SEQUENCE</scope>
    <source>
        <strain evidence="1">EF212</strain>
    </source>
</reference>
<name>A0ABY6GU94_9GAMM</name>